<evidence type="ECO:0000313" key="2">
    <source>
        <dbReference type="EMBL" id="KAJ3473182.1"/>
    </source>
</evidence>
<feature type="compositionally biased region" description="Low complexity" evidence="1">
    <location>
        <begin position="1"/>
        <end position="13"/>
    </location>
</feature>
<gene>
    <name evidence="2" type="ORF">NLI96_g13099</name>
</gene>
<evidence type="ECO:0000313" key="3">
    <source>
        <dbReference type="Proteomes" id="UP001212997"/>
    </source>
</evidence>
<dbReference type="AlphaFoldDB" id="A0AAD5UQG1"/>
<feature type="region of interest" description="Disordered" evidence="1">
    <location>
        <begin position="393"/>
        <end position="417"/>
    </location>
</feature>
<feature type="region of interest" description="Disordered" evidence="1">
    <location>
        <begin position="167"/>
        <end position="198"/>
    </location>
</feature>
<evidence type="ECO:0000256" key="1">
    <source>
        <dbReference type="SAM" id="MobiDB-lite"/>
    </source>
</evidence>
<comment type="caution">
    <text evidence="2">The sequence shown here is derived from an EMBL/GenBank/DDBJ whole genome shotgun (WGS) entry which is preliminary data.</text>
</comment>
<protein>
    <submittedName>
        <fullName evidence="2">Uncharacterized protein</fullName>
    </submittedName>
</protein>
<name>A0AAD5UQG1_9APHY</name>
<sequence length="457" mass="51082">MTTEIQTEQKTQTPNHSDKIVQFPQAQAEAAPKTEEAKSDNRTCDAEEAFSVLLEKAITIGSGYHQKLREVSAAHYAVAYEYHTNEAHRKMYEAKLKTRCSDDDIEVTAGKTSSYHMIVRLTFQKATKQYVSDKVHVLLVALAKQVKPEGFADWLETEKGERKVVETYKRDGSLKQKGNSGNGKGSRADATQESAERETQIKLARERLISTELLRIDGAAALPRVTAPVSDTECAAIILHCTDGSIVIKTLVRDNEVTDEVYSAYFRANAGNIERANVCERIEKLLDSDKNLDIDQIRSELGDEITKKITDAWESDQEWNAEMSDTPSELQEYVKKLRRADGLVNLHGDSAAESAYEDALEELAQVMERDPNLAMHLDRPWCDDISPDYDTVPRLNNSKSRAREGNGPQTIGKQKSLRDALRVELENLRGTNNANTQAATASLAEAMELINKHRALN</sequence>
<reference evidence="2" key="1">
    <citation type="submission" date="2022-07" db="EMBL/GenBank/DDBJ databases">
        <title>Genome Sequence of Physisporinus lineatus.</title>
        <authorList>
            <person name="Buettner E."/>
        </authorList>
    </citation>
    <scope>NUCLEOTIDE SEQUENCE</scope>
    <source>
        <strain evidence="2">VT162</strain>
    </source>
</reference>
<accession>A0AAD5UQG1</accession>
<organism evidence="2 3">
    <name type="scientific">Meripilus lineatus</name>
    <dbReference type="NCBI Taxonomy" id="2056292"/>
    <lineage>
        <taxon>Eukaryota</taxon>
        <taxon>Fungi</taxon>
        <taxon>Dikarya</taxon>
        <taxon>Basidiomycota</taxon>
        <taxon>Agaricomycotina</taxon>
        <taxon>Agaricomycetes</taxon>
        <taxon>Polyporales</taxon>
        <taxon>Meripilaceae</taxon>
        <taxon>Meripilus</taxon>
    </lineage>
</organism>
<dbReference type="Proteomes" id="UP001212997">
    <property type="component" value="Unassembled WGS sequence"/>
</dbReference>
<proteinExistence type="predicted"/>
<feature type="region of interest" description="Disordered" evidence="1">
    <location>
        <begin position="1"/>
        <end position="20"/>
    </location>
</feature>
<dbReference type="EMBL" id="JANAWD010001521">
    <property type="protein sequence ID" value="KAJ3473182.1"/>
    <property type="molecule type" value="Genomic_DNA"/>
</dbReference>
<keyword evidence="3" id="KW-1185">Reference proteome</keyword>